<dbReference type="EMBL" id="AZGK01000001">
    <property type="protein sequence ID" value="KRM47990.1"/>
    <property type="molecule type" value="Genomic_DNA"/>
</dbReference>
<feature type="transmembrane region" description="Helical" evidence="2">
    <location>
        <begin position="88"/>
        <end position="108"/>
    </location>
</feature>
<evidence type="ECO:0000313" key="5">
    <source>
        <dbReference type="Proteomes" id="UP000051957"/>
    </source>
</evidence>
<name>A0A0R1Z7M4_9LACO</name>
<dbReference type="GO" id="GO:0004175">
    <property type="term" value="F:endopeptidase activity"/>
    <property type="evidence" value="ECO:0007669"/>
    <property type="project" value="UniProtKB-ARBA"/>
</dbReference>
<dbReference type="GO" id="GO:0080120">
    <property type="term" value="P:CAAX-box protein maturation"/>
    <property type="evidence" value="ECO:0007669"/>
    <property type="project" value="UniProtKB-ARBA"/>
</dbReference>
<sequence>MKNTEKLTFGDYFERLMIFFALIILVGVVQLPLMVIVSGKLSNLANYVVGIGYILGFVVAIWLAQYAYRKYGRPERKPLTGNNVKQIVIFWVAFIILEMVLGNLNKVVYHVTQTDNNQEIQTILSSNHLSLILMGFTAIFCSPILEETIFRGFLVDAFFSSTSKWAPIIVSGAVFSMMHMDPNWAHFNVISFLTYAILGGMLAYLYVTTRNLKVSIGLHFLNNLVAVGAMIFSIFSIQ</sequence>
<feature type="transmembrane region" description="Helical" evidence="2">
    <location>
        <begin position="128"/>
        <end position="145"/>
    </location>
</feature>
<keyword evidence="2" id="KW-0812">Transmembrane</keyword>
<gene>
    <name evidence="4" type="ORF">FC51_GL000479</name>
</gene>
<dbReference type="Proteomes" id="UP000051957">
    <property type="component" value="Unassembled WGS sequence"/>
</dbReference>
<feature type="transmembrane region" description="Helical" evidence="2">
    <location>
        <begin position="184"/>
        <end position="207"/>
    </location>
</feature>
<keyword evidence="2" id="KW-1133">Transmembrane helix</keyword>
<accession>A0A0R1Z7M4</accession>
<dbReference type="PANTHER" id="PTHR43592">
    <property type="entry name" value="CAAX AMINO TERMINAL PROTEASE"/>
    <property type="match status" value="1"/>
</dbReference>
<feature type="transmembrane region" description="Helical" evidence="2">
    <location>
        <begin position="12"/>
        <end position="38"/>
    </location>
</feature>
<comment type="similarity">
    <text evidence="1">Belongs to the UPF0177 family.</text>
</comment>
<evidence type="ECO:0000313" key="4">
    <source>
        <dbReference type="EMBL" id="KRM47990.1"/>
    </source>
</evidence>
<keyword evidence="2" id="KW-0472">Membrane</keyword>
<feature type="domain" description="CAAX prenyl protease 2/Lysostaphin resistance protein A-like" evidence="3">
    <location>
        <begin position="130"/>
        <end position="225"/>
    </location>
</feature>
<dbReference type="InterPro" id="IPR003675">
    <property type="entry name" value="Rce1/LyrA-like_dom"/>
</dbReference>
<evidence type="ECO:0000259" key="3">
    <source>
        <dbReference type="Pfam" id="PF02517"/>
    </source>
</evidence>
<reference evidence="4 5" key="1">
    <citation type="journal article" date="2015" name="Genome Announc.">
        <title>Expanding the biotechnology potential of lactobacilli through comparative genomics of 213 strains and associated genera.</title>
        <authorList>
            <person name="Sun Z."/>
            <person name="Harris H.M."/>
            <person name="McCann A."/>
            <person name="Guo C."/>
            <person name="Argimon S."/>
            <person name="Zhang W."/>
            <person name="Yang X."/>
            <person name="Jeffery I.B."/>
            <person name="Cooney J.C."/>
            <person name="Kagawa T.F."/>
            <person name="Liu W."/>
            <person name="Song Y."/>
            <person name="Salvetti E."/>
            <person name="Wrobel A."/>
            <person name="Rasinkangas P."/>
            <person name="Parkhill J."/>
            <person name="Rea M.C."/>
            <person name="O'Sullivan O."/>
            <person name="Ritari J."/>
            <person name="Douillard F.P."/>
            <person name="Paul Ross R."/>
            <person name="Yang R."/>
            <person name="Briner A.E."/>
            <person name="Felis G.E."/>
            <person name="de Vos W.M."/>
            <person name="Barrangou R."/>
            <person name="Klaenhammer T.R."/>
            <person name="Caufield P.W."/>
            <person name="Cui Y."/>
            <person name="Zhang H."/>
            <person name="O'Toole P.W."/>
        </authorList>
    </citation>
    <scope>NUCLEOTIDE SEQUENCE [LARGE SCALE GENOMIC DNA]</scope>
    <source>
        <strain evidence="4 5">DSM 5707</strain>
    </source>
</reference>
<dbReference type="Pfam" id="PF02517">
    <property type="entry name" value="Rce1-like"/>
    <property type="match status" value="1"/>
</dbReference>
<comment type="caution">
    <text evidence="4">The sequence shown here is derived from an EMBL/GenBank/DDBJ whole genome shotgun (WGS) entry which is preliminary data.</text>
</comment>
<dbReference type="PATRIC" id="fig|1423784.4.peg.474"/>
<organism evidence="4 5">
    <name type="scientific">Lentilactobacillus parabuchneri DSM 5707 = NBRC 107865</name>
    <dbReference type="NCBI Taxonomy" id="1423784"/>
    <lineage>
        <taxon>Bacteria</taxon>
        <taxon>Bacillati</taxon>
        <taxon>Bacillota</taxon>
        <taxon>Bacilli</taxon>
        <taxon>Lactobacillales</taxon>
        <taxon>Lactobacillaceae</taxon>
        <taxon>Lentilactobacillus</taxon>
    </lineage>
</organism>
<feature type="transmembrane region" description="Helical" evidence="2">
    <location>
        <begin position="44"/>
        <end position="68"/>
    </location>
</feature>
<proteinExistence type="inferred from homology"/>
<dbReference type="RefSeq" id="WP_057910480.1">
    <property type="nucleotide sequence ID" value="NZ_AZGK01000001.1"/>
</dbReference>
<protein>
    <submittedName>
        <fullName evidence="4">Abortive infection protein</fullName>
    </submittedName>
</protein>
<evidence type="ECO:0000256" key="1">
    <source>
        <dbReference type="ARBA" id="ARBA00009067"/>
    </source>
</evidence>
<dbReference type="AlphaFoldDB" id="A0A0R1Z7M4"/>
<feature type="transmembrane region" description="Helical" evidence="2">
    <location>
        <begin position="219"/>
        <end position="237"/>
    </location>
</feature>
<dbReference type="PANTHER" id="PTHR43592:SF15">
    <property type="entry name" value="CAAX AMINO TERMINAL PROTEASE FAMILY PROTEIN"/>
    <property type="match status" value="1"/>
</dbReference>
<evidence type="ECO:0000256" key="2">
    <source>
        <dbReference type="SAM" id="Phobius"/>
    </source>
</evidence>